<evidence type="ECO:0000313" key="2">
    <source>
        <dbReference type="Proteomes" id="UP000002059"/>
    </source>
</evidence>
<dbReference type="GeneID" id="26970736"/>
<proteinExistence type="predicted"/>
<dbReference type="RefSeq" id="XP_015702949.1">
    <property type="nucleotide sequence ID" value="XM_015847461.1"/>
</dbReference>
<dbReference type="HOGENOM" id="CLU_178701_0_0_1"/>
<dbReference type="OrthoDB" id="10380256at2759"/>
<gene>
    <name evidence="1" type="ORF">PAAG_11894</name>
</gene>
<dbReference type="AlphaFoldDB" id="A0A0A2V4Y0"/>
<protein>
    <submittedName>
        <fullName evidence="1">Uncharacterized protein</fullName>
    </submittedName>
</protein>
<reference evidence="1 2" key="1">
    <citation type="journal article" date="2011" name="PLoS Genet.">
        <title>Comparative genomic analysis of human fungal pathogens causing paracoccidioidomycosis.</title>
        <authorList>
            <person name="Desjardins C.A."/>
            <person name="Champion M.D."/>
            <person name="Holder J.W."/>
            <person name="Muszewska A."/>
            <person name="Goldberg J."/>
            <person name="Bailao A.M."/>
            <person name="Brigido M.M."/>
            <person name="Ferreira M.E."/>
            <person name="Garcia A.M."/>
            <person name="Grynberg M."/>
            <person name="Gujja S."/>
            <person name="Heiman D.I."/>
            <person name="Henn M.R."/>
            <person name="Kodira C.D."/>
            <person name="Leon-Narvaez H."/>
            <person name="Longo L.V."/>
            <person name="Ma L.J."/>
            <person name="Malavazi I."/>
            <person name="Matsuo A.L."/>
            <person name="Morais F.V."/>
            <person name="Pereira M."/>
            <person name="Rodriguez-Brito S."/>
            <person name="Sakthikumar S."/>
            <person name="Salem-Izacc S.M."/>
            <person name="Sykes S.M."/>
            <person name="Teixeira M.M."/>
            <person name="Vallejo M.C."/>
            <person name="Walter M.E."/>
            <person name="Yandava C."/>
            <person name="Young S."/>
            <person name="Zeng Q."/>
            <person name="Zucker J."/>
            <person name="Felipe M.S."/>
            <person name="Goldman G.H."/>
            <person name="Haas B.J."/>
            <person name="McEwen J.G."/>
            <person name="Nino-Vega G."/>
            <person name="Puccia R."/>
            <person name="San-Blas G."/>
            <person name="Soares C.M."/>
            <person name="Birren B.W."/>
            <person name="Cuomo C.A."/>
        </authorList>
    </citation>
    <scope>NUCLEOTIDE SEQUENCE [LARGE SCALE GENOMIC DNA]</scope>
    <source>
        <strain evidence="2">ATCC MYA-826 / Pb01</strain>
    </source>
</reference>
<organism evidence="1 2">
    <name type="scientific">Paracoccidioides lutzii (strain ATCC MYA-826 / Pb01)</name>
    <name type="common">Paracoccidioides brasiliensis</name>
    <dbReference type="NCBI Taxonomy" id="502779"/>
    <lineage>
        <taxon>Eukaryota</taxon>
        <taxon>Fungi</taxon>
        <taxon>Dikarya</taxon>
        <taxon>Ascomycota</taxon>
        <taxon>Pezizomycotina</taxon>
        <taxon>Eurotiomycetes</taxon>
        <taxon>Eurotiomycetidae</taxon>
        <taxon>Onygenales</taxon>
        <taxon>Ajellomycetaceae</taxon>
        <taxon>Paracoccidioides</taxon>
    </lineage>
</organism>
<dbReference type="Proteomes" id="UP000002059">
    <property type="component" value="Partially assembled WGS sequence"/>
</dbReference>
<evidence type="ECO:0000313" key="1">
    <source>
        <dbReference type="EMBL" id="KGQ01427.1"/>
    </source>
</evidence>
<keyword evidence="2" id="KW-1185">Reference proteome</keyword>
<dbReference type="VEuPathDB" id="FungiDB:PAAG_11894"/>
<dbReference type="EMBL" id="KN294002">
    <property type="protein sequence ID" value="KGQ01427.1"/>
    <property type="molecule type" value="Genomic_DNA"/>
</dbReference>
<accession>A0A0A2V4Y0</accession>
<sequence length="85" mass="9302">MPKSEYIATTSLQAGGYVDDFEYPNHPLPRTRTAQIPSTAVRLPQLVPTVGFRAAGVRILADVPSQWSGSPKSQSLENWLEVSSM</sequence>
<dbReference type="KEGG" id="pbl:PAAG_11894"/>
<name>A0A0A2V4Y0_PARBA</name>